<dbReference type="EC" id="1.17.99.6" evidence="4 17"/>
<dbReference type="InterPro" id="IPR003828">
    <property type="entry name" value="QueH"/>
</dbReference>
<keyword evidence="6 17" id="KW-0004">4Fe-4S</keyword>
<evidence type="ECO:0000256" key="6">
    <source>
        <dbReference type="ARBA" id="ARBA00022485"/>
    </source>
</evidence>
<proteinExistence type="inferred from homology"/>
<feature type="binding site" evidence="17">
    <location>
        <position position="87"/>
    </location>
    <ligand>
        <name>[4Fe-4S] cluster</name>
        <dbReference type="ChEBI" id="CHEBI:49883"/>
    </ligand>
</feature>
<feature type="binding site" evidence="17">
    <location>
        <position position="7"/>
    </location>
    <ligand>
        <name>[4Fe-4S] cluster</name>
        <dbReference type="ChEBI" id="CHEBI:49883"/>
    </ligand>
</feature>
<evidence type="ECO:0000256" key="10">
    <source>
        <dbReference type="ARBA" id="ARBA00023002"/>
    </source>
</evidence>
<evidence type="ECO:0000256" key="7">
    <source>
        <dbReference type="ARBA" id="ARBA00022694"/>
    </source>
</evidence>
<evidence type="ECO:0000256" key="15">
    <source>
        <dbReference type="ARBA" id="ARBA00031446"/>
    </source>
</evidence>
<dbReference type="GO" id="GO:0051539">
    <property type="term" value="F:4 iron, 4 sulfur cluster binding"/>
    <property type="evidence" value="ECO:0007669"/>
    <property type="project" value="UniProtKB-UniRule"/>
</dbReference>
<evidence type="ECO:0000256" key="16">
    <source>
        <dbReference type="ARBA" id="ARBA00047415"/>
    </source>
</evidence>
<dbReference type="HAMAP" id="MF_02089">
    <property type="entry name" value="QueH"/>
    <property type="match status" value="1"/>
</dbReference>
<evidence type="ECO:0000256" key="14">
    <source>
        <dbReference type="ARBA" id="ARBA00023284"/>
    </source>
</evidence>
<evidence type="ECO:0000313" key="19">
    <source>
        <dbReference type="Proteomes" id="UP000075359"/>
    </source>
</evidence>
<keyword evidence="14 17" id="KW-0676">Redox-active center</keyword>
<keyword evidence="13 17" id="KW-1015">Disulfide bond</keyword>
<feature type="binding site" evidence="17">
    <location>
        <position position="90"/>
    </location>
    <ligand>
        <name>[4Fe-4S] cluster</name>
        <dbReference type="ChEBI" id="CHEBI:49883"/>
    </ligand>
</feature>
<evidence type="ECO:0000313" key="18">
    <source>
        <dbReference type="EMBL" id="KYJ85878.1"/>
    </source>
</evidence>
<comment type="catalytic activity">
    <reaction evidence="16 17">
        <text>epoxyqueuosine(34) in tRNA + AH2 = queuosine(34) in tRNA + A + H2O</text>
        <dbReference type="Rhea" id="RHEA:32159"/>
        <dbReference type="Rhea" id="RHEA-COMP:18571"/>
        <dbReference type="Rhea" id="RHEA-COMP:18582"/>
        <dbReference type="ChEBI" id="CHEBI:13193"/>
        <dbReference type="ChEBI" id="CHEBI:15377"/>
        <dbReference type="ChEBI" id="CHEBI:17499"/>
        <dbReference type="ChEBI" id="CHEBI:194431"/>
        <dbReference type="ChEBI" id="CHEBI:194443"/>
        <dbReference type="EC" id="1.17.99.6"/>
    </reaction>
</comment>
<organism evidence="18 19">
    <name type="scientific">Sulfurovum riftiae</name>
    <dbReference type="NCBI Taxonomy" id="1630136"/>
    <lineage>
        <taxon>Bacteria</taxon>
        <taxon>Pseudomonadati</taxon>
        <taxon>Campylobacterota</taxon>
        <taxon>Epsilonproteobacteria</taxon>
        <taxon>Campylobacterales</taxon>
        <taxon>Sulfurovaceae</taxon>
        <taxon>Sulfurovum</taxon>
    </lineage>
</organism>
<accession>A0A151CEB7</accession>
<dbReference type="RefSeq" id="WP_067331818.1">
    <property type="nucleotide sequence ID" value="NZ_LNKT01000056.1"/>
</dbReference>
<sequence>MLVHICCAVDSHYFLQKLQADYPNEKLTGFFYDPNIHPYSEYYLRLLDVKRSCRMLGIDLIEGEYDTEAWLEAVRGLENEPEKGARCAVCFDRRFEVSARKAAELGEKHFTSTLLTSPKKSLRQLQHAGDALAEKFGIGFVAPDYRKASGTQEQNILAKKDALYRQDYCGCLFGLTMQREQQQKLADELFVPISGQIQPESIEARIEIYEKRWELEEQNLPHRIVKQRFLNWRLKMGLLRVRKEVVPAHFLPYSTLKGEYTRGKIEYATGELHHMNRDEVKFITLETYNRLADTDYATVRELIFSPPRFEKEVRIRTDLRLDLYDLSTVLVVEEIPSNKIEILSQSTVYSDVKEVLIAPLSN</sequence>
<keyword evidence="9 17" id="KW-0671">Queuosine biosynthesis</keyword>
<keyword evidence="12 17" id="KW-0411">Iron-sulfur</keyword>
<evidence type="ECO:0000256" key="2">
    <source>
        <dbReference type="ARBA" id="ARBA00004691"/>
    </source>
</evidence>
<name>A0A151CEB7_9BACT</name>
<keyword evidence="18" id="KW-0378">Hydrolase</keyword>
<comment type="caution">
    <text evidence="18">The sequence shown here is derived from an EMBL/GenBank/DDBJ whole genome shotgun (WGS) entry which is preliminary data.</text>
</comment>
<comment type="function">
    <text evidence="1 17">Catalyzes the conversion of epoxyqueuosine (oQ) to queuosine (Q), which is a hypermodified base found in the wobble positions of tRNA(Asp), tRNA(Asn), tRNA(His) and tRNA(Tyr).</text>
</comment>
<dbReference type="OrthoDB" id="9801033at2"/>
<dbReference type="STRING" id="1630136.AS592_04610"/>
<comment type="similarity">
    <text evidence="3 17">Belongs to the QueH family.</text>
</comment>
<keyword evidence="11 17" id="KW-0408">Iron</keyword>
<protein>
    <recommendedName>
        <fullName evidence="5 17">Epoxyqueuosine reductase QueH</fullName>
        <ecNumber evidence="4 17">1.17.99.6</ecNumber>
    </recommendedName>
    <alternativeName>
        <fullName evidence="15 17">Queuosine biosynthesis protein QueH</fullName>
    </alternativeName>
</protein>
<keyword evidence="7 17" id="KW-0819">tRNA processing</keyword>
<dbReference type="Proteomes" id="UP000075359">
    <property type="component" value="Unassembled WGS sequence"/>
</dbReference>
<dbReference type="PANTHER" id="PTHR36701">
    <property type="entry name" value="EPOXYQUEUOSINE REDUCTASE QUEH"/>
    <property type="match status" value="1"/>
</dbReference>
<evidence type="ECO:0000256" key="5">
    <source>
        <dbReference type="ARBA" id="ARBA00016895"/>
    </source>
</evidence>
<evidence type="ECO:0000256" key="12">
    <source>
        <dbReference type="ARBA" id="ARBA00023014"/>
    </source>
</evidence>
<evidence type="ECO:0000256" key="1">
    <source>
        <dbReference type="ARBA" id="ARBA00002268"/>
    </source>
</evidence>
<dbReference type="GO" id="GO:0046872">
    <property type="term" value="F:metal ion binding"/>
    <property type="evidence" value="ECO:0007669"/>
    <property type="project" value="UniProtKB-KW"/>
</dbReference>
<dbReference type="GO" id="GO:0052693">
    <property type="term" value="F:epoxyqueuosine reductase activity"/>
    <property type="evidence" value="ECO:0007669"/>
    <property type="project" value="UniProtKB-UniRule"/>
</dbReference>
<dbReference type="PANTHER" id="PTHR36701:SF1">
    <property type="entry name" value="EPOXYQUEUOSINE REDUCTASE QUEH"/>
    <property type="match status" value="1"/>
</dbReference>
<keyword evidence="10 17" id="KW-0560">Oxidoreductase</keyword>
<evidence type="ECO:0000256" key="4">
    <source>
        <dbReference type="ARBA" id="ARBA00012622"/>
    </source>
</evidence>
<comment type="pathway">
    <text evidence="2 17">tRNA modification; tRNA-queuosine biosynthesis.</text>
</comment>
<evidence type="ECO:0000256" key="17">
    <source>
        <dbReference type="HAMAP-Rule" id="MF_02089"/>
    </source>
</evidence>
<evidence type="ECO:0000256" key="11">
    <source>
        <dbReference type="ARBA" id="ARBA00023004"/>
    </source>
</evidence>
<feature type="binding site" evidence="17">
    <location>
        <position position="6"/>
    </location>
    <ligand>
        <name>[4Fe-4S] cluster</name>
        <dbReference type="ChEBI" id="CHEBI:49883"/>
    </ligand>
</feature>
<keyword evidence="8 17" id="KW-0479">Metal-binding</keyword>
<dbReference type="GO" id="GO:0016787">
    <property type="term" value="F:hydrolase activity"/>
    <property type="evidence" value="ECO:0007669"/>
    <property type="project" value="UniProtKB-KW"/>
</dbReference>
<evidence type="ECO:0000256" key="8">
    <source>
        <dbReference type="ARBA" id="ARBA00022723"/>
    </source>
</evidence>
<dbReference type="GO" id="GO:0008616">
    <property type="term" value="P:tRNA queuosine(34) biosynthetic process"/>
    <property type="evidence" value="ECO:0007669"/>
    <property type="project" value="UniProtKB-UniRule"/>
</dbReference>
<keyword evidence="19" id="KW-1185">Reference proteome</keyword>
<gene>
    <name evidence="17" type="primary">queH</name>
    <name evidence="18" type="ORF">AS592_04610</name>
</gene>
<reference evidence="18 19" key="1">
    <citation type="submission" date="2015-11" db="EMBL/GenBank/DDBJ databases">
        <title>Draft genome of Sulfurovum riftiae 1812E, a member of the Epsilonproteobacteria isolated from the tube of the deep-sea hydrothermal vent tubewom Riftia pachyptila.</title>
        <authorList>
            <person name="Vetriani C."/>
            <person name="Giovannelli D."/>
        </authorList>
    </citation>
    <scope>NUCLEOTIDE SEQUENCE [LARGE SCALE GENOMIC DNA]</scope>
    <source>
        <strain evidence="18 19">1812E</strain>
    </source>
</reference>
<dbReference type="EMBL" id="LNKT01000056">
    <property type="protein sequence ID" value="KYJ85878.1"/>
    <property type="molecule type" value="Genomic_DNA"/>
</dbReference>
<dbReference type="AlphaFoldDB" id="A0A151CEB7"/>
<feature type="disulfide bond" description="Redox-active" evidence="17">
    <location>
        <begin position="169"/>
        <end position="171"/>
    </location>
</feature>
<evidence type="ECO:0000256" key="9">
    <source>
        <dbReference type="ARBA" id="ARBA00022785"/>
    </source>
</evidence>
<dbReference type="Pfam" id="PF02677">
    <property type="entry name" value="QueH"/>
    <property type="match status" value="1"/>
</dbReference>
<evidence type="ECO:0000256" key="3">
    <source>
        <dbReference type="ARBA" id="ARBA00008207"/>
    </source>
</evidence>
<dbReference type="UniPathway" id="UPA00392"/>
<evidence type="ECO:0000256" key="13">
    <source>
        <dbReference type="ARBA" id="ARBA00023157"/>
    </source>
</evidence>